<comment type="caution">
    <text evidence="3">The sequence shown here is derived from an EMBL/GenBank/DDBJ whole genome shotgun (WGS) entry which is preliminary data.</text>
</comment>
<dbReference type="PROSITE" id="PS51549">
    <property type="entry name" value="DM13"/>
    <property type="match status" value="1"/>
</dbReference>
<dbReference type="AlphaFoldDB" id="A0A1G2T1S1"/>
<protein>
    <recommendedName>
        <fullName evidence="2">DM13 domain-containing protein</fullName>
    </recommendedName>
</protein>
<sequence length="153" mass="16873">MKKLIILIVSIIILGLAYWLISPFFIDKKVSEELNISAESEGAQPVLVLRGVFTGFDRIHTGSGNVNVIQVGDRYIIRFEENFDVANGPDLYVGFGKDGEYIKDSEIGKLKGNIGSQNYELPAGADLTDYNEVWVWCHAFSVGFAKAVLSPSI</sequence>
<dbReference type="EMBL" id="MHVG01000018">
    <property type="protein sequence ID" value="OHA90581.1"/>
    <property type="molecule type" value="Genomic_DNA"/>
</dbReference>
<gene>
    <name evidence="3" type="ORF">A2832_01135</name>
</gene>
<evidence type="ECO:0000259" key="2">
    <source>
        <dbReference type="PROSITE" id="PS51549"/>
    </source>
</evidence>
<evidence type="ECO:0000313" key="4">
    <source>
        <dbReference type="Proteomes" id="UP000178538"/>
    </source>
</evidence>
<evidence type="ECO:0000256" key="1">
    <source>
        <dbReference type="SAM" id="Phobius"/>
    </source>
</evidence>
<feature type="transmembrane region" description="Helical" evidence="1">
    <location>
        <begin position="6"/>
        <end position="26"/>
    </location>
</feature>
<feature type="domain" description="DM13" evidence="2">
    <location>
        <begin position="51"/>
        <end position="150"/>
    </location>
</feature>
<reference evidence="3 4" key="1">
    <citation type="journal article" date="2016" name="Nat. Commun.">
        <title>Thousands of microbial genomes shed light on interconnected biogeochemical processes in an aquifer system.</title>
        <authorList>
            <person name="Anantharaman K."/>
            <person name="Brown C.T."/>
            <person name="Hug L.A."/>
            <person name="Sharon I."/>
            <person name="Castelle C.J."/>
            <person name="Probst A.J."/>
            <person name="Thomas B.C."/>
            <person name="Singh A."/>
            <person name="Wilkins M.J."/>
            <person name="Karaoz U."/>
            <person name="Brodie E.L."/>
            <person name="Williams K.H."/>
            <person name="Hubbard S.S."/>
            <person name="Banfield J.F."/>
        </authorList>
    </citation>
    <scope>NUCLEOTIDE SEQUENCE [LARGE SCALE GENOMIC DNA]</scope>
</reference>
<dbReference type="Proteomes" id="UP000178538">
    <property type="component" value="Unassembled WGS sequence"/>
</dbReference>
<evidence type="ECO:0000313" key="3">
    <source>
        <dbReference type="EMBL" id="OHA90581.1"/>
    </source>
</evidence>
<keyword evidence="1" id="KW-0812">Transmembrane</keyword>
<organism evidence="3 4">
    <name type="scientific">Candidatus Zambryskibacteria bacterium RIFCSPHIGHO2_01_FULL_44_22b</name>
    <dbReference type="NCBI Taxonomy" id="1802737"/>
    <lineage>
        <taxon>Bacteria</taxon>
        <taxon>Candidatus Zambryskiibacteriota</taxon>
    </lineage>
</organism>
<proteinExistence type="predicted"/>
<dbReference type="InterPro" id="IPR019545">
    <property type="entry name" value="DM13_domain"/>
</dbReference>
<name>A0A1G2T1S1_9BACT</name>
<dbReference type="Pfam" id="PF10517">
    <property type="entry name" value="DM13"/>
    <property type="match status" value="1"/>
</dbReference>
<accession>A0A1G2T1S1</accession>
<keyword evidence="1" id="KW-0472">Membrane</keyword>
<keyword evidence="1" id="KW-1133">Transmembrane helix</keyword>